<dbReference type="InterPro" id="IPR006189">
    <property type="entry name" value="CHASE_dom"/>
</dbReference>
<dbReference type="RefSeq" id="WP_038500499.1">
    <property type="nucleotide sequence ID" value="NZ_BCTH01000016.1"/>
</dbReference>
<reference evidence="11 12" key="1">
    <citation type="journal article" date="2015" name="Genome Announc.">
        <title>Genome Sequence of Mushroom Soft-Rot Pathogen Janthinobacterium agaricidamnosum.</title>
        <authorList>
            <person name="Graupner K."/>
            <person name="Lackner G."/>
            <person name="Hertweck C."/>
        </authorList>
    </citation>
    <scope>NUCLEOTIDE SEQUENCE [LARGE SCALE GENOMIC DNA]</scope>
    <source>
        <strain evidence="12">NBRC 102515 / DSM 9628</strain>
    </source>
</reference>
<dbReference type="PATRIC" id="fig|1349767.4.peg.770"/>
<dbReference type="OrthoDB" id="8527411at2"/>
<dbReference type="InterPro" id="IPR005467">
    <property type="entry name" value="His_kinase_dom"/>
</dbReference>
<dbReference type="SMART" id="SM01079">
    <property type="entry name" value="CHASE"/>
    <property type="match status" value="1"/>
</dbReference>
<evidence type="ECO:0000256" key="6">
    <source>
        <dbReference type="ARBA" id="ARBA00023012"/>
    </source>
</evidence>
<accession>W0VAZ3</accession>
<dbReference type="PROSITE" id="PS50839">
    <property type="entry name" value="CHASE"/>
    <property type="match status" value="1"/>
</dbReference>
<comment type="subcellular location">
    <subcellularLocation>
        <location evidence="1">Membrane</location>
    </subcellularLocation>
</comment>
<dbReference type="PROSITE" id="PS50109">
    <property type="entry name" value="HIS_KIN"/>
    <property type="match status" value="1"/>
</dbReference>
<dbReference type="InterPro" id="IPR036890">
    <property type="entry name" value="HATPase_C_sf"/>
</dbReference>
<feature type="transmembrane region" description="Helical" evidence="8">
    <location>
        <begin position="17"/>
        <end position="35"/>
    </location>
</feature>
<evidence type="ECO:0000313" key="11">
    <source>
        <dbReference type="EMBL" id="CDG84805.1"/>
    </source>
</evidence>
<dbReference type="HOGENOM" id="CLU_451146_0_0_4"/>
<dbReference type="STRING" id="1349767.GJA_4195"/>
<keyword evidence="3 8" id="KW-0812">Transmembrane</keyword>
<organism evidence="11 12">
    <name type="scientific">Janthinobacterium agaricidamnosum NBRC 102515 = DSM 9628</name>
    <dbReference type="NCBI Taxonomy" id="1349767"/>
    <lineage>
        <taxon>Bacteria</taxon>
        <taxon>Pseudomonadati</taxon>
        <taxon>Pseudomonadota</taxon>
        <taxon>Betaproteobacteria</taxon>
        <taxon>Burkholderiales</taxon>
        <taxon>Oxalobacteraceae</taxon>
        <taxon>Janthinobacterium</taxon>
    </lineage>
</organism>
<dbReference type="Pfam" id="PF07730">
    <property type="entry name" value="HisKA_3"/>
    <property type="match status" value="1"/>
</dbReference>
<feature type="domain" description="Histidine kinase" evidence="9">
    <location>
        <begin position="407"/>
        <end position="598"/>
    </location>
</feature>
<dbReference type="EMBL" id="HG322949">
    <property type="protein sequence ID" value="CDG84805.1"/>
    <property type="molecule type" value="Genomic_DNA"/>
</dbReference>
<dbReference type="KEGG" id="jag:GJA_4195"/>
<dbReference type="PANTHER" id="PTHR24421">
    <property type="entry name" value="NITRATE/NITRITE SENSOR PROTEIN NARX-RELATED"/>
    <property type="match status" value="1"/>
</dbReference>
<dbReference type="InterPro" id="IPR050482">
    <property type="entry name" value="Sensor_HK_TwoCompSys"/>
</dbReference>
<keyword evidence="2" id="KW-0808">Transferase</keyword>
<keyword evidence="6" id="KW-0902">Two-component regulatory system</keyword>
<evidence type="ECO:0000256" key="5">
    <source>
        <dbReference type="ARBA" id="ARBA00022989"/>
    </source>
</evidence>
<feature type="domain" description="CHASE" evidence="10">
    <location>
        <begin position="79"/>
        <end position="263"/>
    </location>
</feature>
<evidence type="ECO:0000256" key="1">
    <source>
        <dbReference type="ARBA" id="ARBA00004370"/>
    </source>
</evidence>
<dbReference type="InterPro" id="IPR042240">
    <property type="entry name" value="CHASE_sf"/>
</dbReference>
<dbReference type="GO" id="GO:0016020">
    <property type="term" value="C:membrane"/>
    <property type="evidence" value="ECO:0007669"/>
    <property type="project" value="UniProtKB-SubCell"/>
</dbReference>
<sequence>MHSLPGKKIPRTPGKPLWWTGILLSALVGLLFYVGTTTSIEADSQQRFNDLSSNAQYSINARIKSYADLLRGAASLFHASDTVSRKQFHHYVASLALPVHFPAIETINFATHVTDAGWPAFAAAMRKEEQGDSSGYPPFTLHPPGKRDSYAILTLMEPMASAPANFGLDLAATPYKARVIYDARDRGVVNNSGQPIMVPNKPSMTGLAMRMPVYRAGLPLENVEQRRAAYIGSIGIGFNLQVMIHSVLQEMPLQDMRLALYDGGPLTDSNGVGRHLAPLFDNRPPPQPSPWWHPSSNATFNATLPIDYNGRLWHANFSILKSDLYTSFDTYFPLLSMLAGFTGCMLMYALFHTLSSSRMRAIQMARDMTRELRDSQEKLQISHQKLRRLAAHADQIKEEERKRIAREIHDDLGQNLLVLRIEADMLASRTEGRHPRLNARARSTLGQIDLTIKSVRQIINDLRPNVLDLGLSAAVEWQVAQFQNRTGIVCEFNESQADICLNDHCATAFFRILQESLSNIFQHANASRVQIDLCSDGDTLSMTVQDNGVGAADGGRSKAGSFGLVGIEERIKLLGGELAIHSSQGAGMTIHVSVPIKGGPAYPYVEHYMEYETSQHAGWDTVKAG</sequence>
<dbReference type="eggNOG" id="COG4585">
    <property type="taxonomic scope" value="Bacteria"/>
</dbReference>
<feature type="transmembrane region" description="Helical" evidence="8">
    <location>
        <begin position="331"/>
        <end position="351"/>
    </location>
</feature>
<evidence type="ECO:0000256" key="3">
    <source>
        <dbReference type="ARBA" id="ARBA00022692"/>
    </source>
</evidence>
<dbReference type="GO" id="GO:0046983">
    <property type="term" value="F:protein dimerization activity"/>
    <property type="evidence" value="ECO:0007669"/>
    <property type="project" value="InterPro"/>
</dbReference>
<keyword evidence="7 8" id="KW-0472">Membrane</keyword>
<dbReference type="Gene3D" id="3.30.565.10">
    <property type="entry name" value="Histidine kinase-like ATPase, C-terminal domain"/>
    <property type="match status" value="1"/>
</dbReference>
<keyword evidence="12" id="KW-1185">Reference proteome</keyword>
<dbReference type="SMART" id="SM00387">
    <property type="entry name" value="HATPase_c"/>
    <property type="match status" value="1"/>
</dbReference>
<evidence type="ECO:0000256" key="7">
    <source>
        <dbReference type="ARBA" id="ARBA00023136"/>
    </source>
</evidence>
<proteinExistence type="predicted"/>
<dbReference type="Gene3D" id="3.30.450.350">
    <property type="entry name" value="CHASE domain"/>
    <property type="match status" value="1"/>
</dbReference>
<keyword evidence="5 8" id="KW-1133">Transmembrane helix</keyword>
<evidence type="ECO:0000313" key="12">
    <source>
        <dbReference type="Proteomes" id="UP000027604"/>
    </source>
</evidence>
<evidence type="ECO:0000256" key="2">
    <source>
        <dbReference type="ARBA" id="ARBA00022679"/>
    </source>
</evidence>
<dbReference type="CDD" id="cd16917">
    <property type="entry name" value="HATPase_UhpB-NarQ-NarX-like"/>
    <property type="match status" value="1"/>
</dbReference>
<evidence type="ECO:0000256" key="8">
    <source>
        <dbReference type="SAM" id="Phobius"/>
    </source>
</evidence>
<evidence type="ECO:0000259" key="10">
    <source>
        <dbReference type="PROSITE" id="PS50839"/>
    </source>
</evidence>
<dbReference type="InterPro" id="IPR011712">
    <property type="entry name" value="Sig_transdc_His_kin_sub3_dim/P"/>
</dbReference>
<dbReference type="SUPFAM" id="SSF55874">
    <property type="entry name" value="ATPase domain of HSP90 chaperone/DNA topoisomerase II/histidine kinase"/>
    <property type="match status" value="1"/>
</dbReference>
<gene>
    <name evidence="11" type="ORF">GJA_4195</name>
</gene>
<dbReference type="Gene3D" id="1.20.5.1930">
    <property type="match status" value="1"/>
</dbReference>
<dbReference type="PANTHER" id="PTHR24421:SF59">
    <property type="entry name" value="OXYGEN SENSOR HISTIDINE KINASE NREB"/>
    <property type="match status" value="1"/>
</dbReference>
<dbReference type="AlphaFoldDB" id="W0VAZ3"/>
<dbReference type="Proteomes" id="UP000027604">
    <property type="component" value="Chromosome I"/>
</dbReference>
<dbReference type="eggNOG" id="COG3614">
    <property type="taxonomic scope" value="Bacteria"/>
</dbReference>
<evidence type="ECO:0000256" key="4">
    <source>
        <dbReference type="ARBA" id="ARBA00022777"/>
    </source>
</evidence>
<keyword evidence="4 11" id="KW-0418">Kinase</keyword>
<dbReference type="Pfam" id="PF03924">
    <property type="entry name" value="CHASE"/>
    <property type="match status" value="1"/>
</dbReference>
<name>W0VAZ3_9BURK</name>
<dbReference type="InterPro" id="IPR003594">
    <property type="entry name" value="HATPase_dom"/>
</dbReference>
<evidence type="ECO:0000259" key="9">
    <source>
        <dbReference type="PROSITE" id="PS50109"/>
    </source>
</evidence>
<dbReference type="GO" id="GO:0000155">
    <property type="term" value="F:phosphorelay sensor kinase activity"/>
    <property type="evidence" value="ECO:0007669"/>
    <property type="project" value="InterPro"/>
</dbReference>
<protein>
    <submittedName>
        <fullName evidence="11">Histidine kinase-, DNA gyrase B-, and HSP90-like ATPase family protein</fullName>
    </submittedName>
</protein>
<dbReference type="Pfam" id="PF02518">
    <property type="entry name" value="HATPase_c"/>
    <property type="match status" value="1"/>
</dbReference>